<protein>
    <submittedName>
        <fullName evidence="1">Uncharacterized protein</fullName>
    </submittedName>
</protein>
<evidence type="ECO:0000313" key="2">
    <source>
        <dbReference type="Proteomes" id="UP001595952"/>
    </source>
</evidence>
<accession>A0ABV9I823</accession>
<name>A0ABV9I823_9DEIO</name>
<sequence>MQRQDAFRSAVRWRGPVITGQVTLRAPLYTDRNVPLATADRPLPLGLWPTSVKVTEQAGTLTVSP</sequence>
<proteinExistence type="predicted"/>
<dbReference type="Proteomes" id="UP001595952">
    <property type="component" value="Unassembled WGS sequence"/>
</dbReference>
<comment type="caution">
    <text evidence="1">The sequence shown here is derived from an EMBL/GenBank/DDBJ whole genome shotgun (WGS) entry which is preliminary data.</text>
</comment>
<reference evidence="2" key="1">
    <citation type="journal article" date="2019" name="Int. J. Syst. Evol. Microbiol.">
        <title>The Global Catalogue of Microorganisms (GCM) 10K type strain sequencing project: providing services to taxonomists for standard genome sequencing and annotation.</title>
        <authorList>
            <consortium name="The Broad Institute Genomics Platform"/>
            <consortium name="The Broad Institute Genome Sequencing Center for Infectious Disease"/>
            <person name="Wu L."/>
            <person name="Ma J."/>
        </authorList>
    </citation>
    <scope>NUCLEOTIDE SEQUENCE [LARGE SCALE GENOMIC DNA]</scope>
    <source>
        <strain evidence="2">CCUG 55995</strain>
    </source>
</reference>
<dbReference type="EMBL" id="JBHSEI010000001">
    <property type="protein sequence ID" value="MFC4637460.1"/>
    <property type="molecule type" value="Genomic_DNA"/>
</dbReference>
<evidence type="ECO:0000313" key="1">
    <source>
        <dbReference type="EMBL" id="MFC4637460.1"/>
    </source>
</evidence>
<gene>
    <name evidence="1" type="ORF">ACFO0D_03790</name>
</gene>
<organism evidence="1 2">
    <name type="scientific">Deinococcus hohokamensis</name>
    <dbReference type="NCBI Taxonomy" id="309883"/>
    <lineage>
        <taxon>Bacteria</taxon>
        <taxon>Thermotogati</taxon>
        <taxon>Deinococcota</taxon>
        <taxon>Deinococci</taxon>
        <taxon>Deinococcales</taxon>
        <taxon>Deinococcaceae</taxon>
        <taxon>Deinococcus</taxon>
    </lineage>
</organism>
<keyword evidence="2" id="KW-1185">Reference proteome</keyword>
<dbReference type="RefSeq" id="WP_380060479.1">
    <property type="nucleotide sequence ID" value="NZ_JBHSEI010000001.1"/>
</dbReference>